<dbReference type="Pfam" id="PF12893">
    <property type="entry name" value="Lumazine_bd_2"/>
    <property type="match status" value="1"/>
</dbReference>
<evidence type="ECO:0000313" key="2">
    <source>
        <dbReference type="Proteomes" id="UP001179181"/>
    </source>
</evidence>
<sequence>MENYTDNSAAVSAVLSNYFNGVFKGDIELLKQVFHPQALVAGDVNGTSYFKKLDEYLNGVKNRKSPFELNEEFRMEILAIEIINSIAIARVHVPMFDFNYYDLLSLNKINGEWVIVNKLMTNVTA</sequence>
<keyword evidence="2" id="KW-1185">Reference proteome</keyword>
<comment type="caution">
    <text evidence="1">The sequence shown here is derived from an EMBL/GenBank/DDBJ whole genome shotgun (WGS) entry which is preliminary data.</text>
</comment>
<dbReference type="InterPro" id="IPR039437">
    <property type="entry name" value="FrzH/put_lumazine-bd"/>
</dbReference>
<reference evidence="1 2" key="1">
    <citation type="submission" date="2020-03" db="EMBL/GenBank/DDBJ databases">
        <title>Genomic Encyclopedia of Type Strains, Phase IV (KMG-IV): sequencing the most valuable type-strain genomes for metagenomic binning, comparative biology and taxonomic classification.</title>
        <authorList>
            <person name="Goeker M."/>
        </authorList>
    </citation>
    <scope>NUCLEOTIDE SEQUENCE [LARGE SCALE GENOMIC DNA]</scope>
    <source>
        <strain evidence="1 2">DSM 102865</strain>
    </source>
</reference>
<evidence type="ECO:0000313" key="1">
    <source>
        <dbReference type="EMBL" id="NIJ52355.1"/>
    </source>
</evidence>
<dbReference type="EMBL" id="JAASQJ010000001">
    <property type="protein sequence ID" value="NIJ52355.1"/>
    <property type="molecule type" value="Genomic_DNA"/>
</dbReference>
<gene>
    <name evidence="1" type="ORF">FHS68_001511</name>
</gene>
<accession>A0ABX0ULM2</accession>
<proteinExistence type="predicted"/>
<name>A0ABX0ULM2_9BACT</name>
<protein>
    <recommendedName>
        <fullName evidence="3">Nuclear transport factor 2 family protein</fullName>
    </recommendedName>
</protein>
<evidence type="ECO:0008006" key="3">
    <source>
        <dbReference type="Google" id="ProtNLM"/>
    </source>
</evidence>
<dbReference type="InterPro" id="IPR032710">
    <property type="entry name" value="NTF2-like_dom_sf"/>
</dbReference>
<dbReference type="SUPFAM" id="SSF54427">
    <property type="entry name" value="NTF2-like"/>
    <property type="match status" value="1"/>
</dbReference>
<dbReference type="RefSeq" id="WP_167268591.1">
    <property type="nucleotide sequence ID" value="NZ_JAASQJ010000001.1"/>
</dbReference>
<organism evidence="1 2">
    <name type="scientific">Dyadobacter arcticus</name>
    <dbReference type="NCBI Taxonomy" id="1078754"/>
    <lineage>
        <taxon>Bacteria</taxon>
        <taxon>Pseudomonadati</taxon>
        <taxon>Bacteroidota</taxon>
        <taxon>Cytophagia</taxon>
        <taxon>Cytophagales</taxon>
        <taxon>Spirosomataceae</taxon>
        <taxon>Dyadobacter</taxon>
    </lineage>
</organism>
<dbReference type="Proteomes" id="UP001179181">
    <property type="component" value="Unassembled WGS sequence"/>
</dbReference>
<dbReference type="Gene3D" id="3.10.450.50">
    <property type="match status" value="1"/>
</dbReference>